<accession>A0A3G5AHP7</accession>
<gene>
    <name evidence="1" type="ORF">Sylvanvirus6_31</name>
</gene>
<sequence length="245" mass="29358">MKNPKMQFKRQEMFQMIYSIKTQVECELESMQQAIKSDEEKRDSCVKHNGRVNTYLSLQKSIYENKSKVQELKKTIDMELNYGEKLKIYSETMFTLNKKGLCTDTYITPPILKCMCEKRLFQTFEDDDKYYRLFRFKIVHIHTHLNEDLTTYFKNELENEYIMVTMYVLSMTGVALEIDDIAIYLVEYSSSSLLQKMKSMIKEYIEQDLWRLLPFALKKDILLEKTNFHTMKGMIRDIKYFLNNG</sequence>
<protein>
    <submittedName>
        <fullName evidence="1">Uncharacterized protein</fullName>
    </submittedName>
</protein>
<proteinExistence type="predicted"/>
<dbReference type="EMBL" id="MK072512">
    <property type="protein sequence ID" value="AYV86690.1"/>
    <property type="molecule type" value="Genomic_DNA"/>
</dbReference>
<reference evidence="1" key="1">
    <citation type="submission" date="2018-10" db="EMBL/GenBank/DDBJ databases">
        <title>Hidden diversity of soil giant viruses.</title>
        <authorList>
            <person name="Schulz F."/>
            <person name="Alteio L."/>
            <person name="Goudeau D."/>
            <person name="Ryan E.M."/>
            <person name="Malmstrom R.R."/>
            <person name="Blanchard J."/>
            <person name="Woyke T."/>
        </authorList>
    </citation>
    <scope>NUCLEOTIDE SEQUENCE</scope>
    <source>
        <strain evidence="1">SYV1</strain>
    </source>
</reference>
<evidence type="ECO:0000313" key="1">
    <source>
        <dbReference type="EMBL" id="AYV86690.1"/>
    </source>
</evidence>
<organism evidence="1">
    <name type="scientific">Sylvanvirus sp</name>
    <dbReference type="NCBI Taxonomy" id="2487774"/>
    <lineage>
        <taxon>Viruses</taxon>
    </lineage>
</organism>
<name>A0A3G5AHP7_9VIRU</name>